<keyword evidence="2" id="KW-1185">Reference proteome</keyword>
<comment type="caution">
    <text evidence="1">The sequence shown here is derived from an EMBL/GenBank/DDBJ whole genome shotgun (WGS) entry which is preliminary data.</text>
</comment>
<reference evidence="1 2" key="1">
    <citation type="journal article" date="2018" name="Front. Plant Sci.">
        <title>Red Clover (Trifolium pratense) and Zigzag Clover (T. medium) - A Picture of Genomic Similarities and Differences.</title>
        <authorList>
            <person name="Dluhosova J."/>
            <person name="Istvanek J."/>
            <person name="Nedelnik J."/>
            <person name="Repkova J."/>
        </authorList>
    </citation>
    <scope>NUCLEOTIDE SEQUENCE [LARGE SCALE GENOMIC DNA]</scope>
    <source>
        <strain evidence="2">cv. 10/8</strain>
        <tissue evidence="1">Leaf</tissue>
    </source>
</reference>
<proteinExistence type="predicted"/>
<accession>A0A392UC74</accession>
<dbReference type="EMBL" id="LXQA010772988">
    <property type="protein sequence ID" value="MCI70294.1"/>
    <property type="molecule type" value="Genomic_DNA"/>
</dbReference>
<evidence type="ECO:0000313" key="2">
    <source>
        <dbReference type="Proteomes" id="UP000265520"/>
    </source>
</evidence>
<sequence>MRGYAVPSVREFMLNRSPAIPADRRFLTRMGYVVPSVRGFMSNRSPVHASLPP</sequence>
<dbReference type="Proteomes" id="UP000265520">
    <property type="component" value="Unassembled WGS sequence"/>
</dbReference>
<evidence type="ECO:0000313" key="1">
    <source>
        <dbReference type="EMBL" id="MCI70294.1"/>
    </source>
</evidence>
<protein>
    <submittedName>
        <fullName evidence="1">Uncharacterized protein</fullName>
    </submittedName>
</protein>
<feature type="non-terminal residue" evidence="1">
    <location>
        <position position="53"/>
    </location>
</feature>
<name>A0A392UC74_9FABA</name>
<dbReference type="AlphaFoldDB" id="A0A392UC74"/>
<organism evidence="1 2">
    <name type="scientific">Trifolium medium</name>
    <dbReference type="NCBI Taxonomy" id="97028"/>
    <lineage>
        <taxon>Eukaryota</taxon>
        <taxon>Viridiplantae</taxon>
        <taxon>Streptophyta</taxon>
        <taxon>Embryophyta</taxon>
        <taxon>Tracheophyta</taxon>
        <taxon>Spermatophyta</taxon>
        <taxon>Magnoliopsida</taxon>
        <taxon>eudicotyledons</taxon>
        <taxon>Gunneridae</taxon>
        <taxon>Pentapetalae</taxon>
        <taxon>rosids</taxon>
        <taxon>fabids</taxon>
        <taxon>Fabales</taxon>
        <taxon>Fabaceae</taxon>
        <taxon>Papilionoideae</taxon>
        <taxon>50 kb inversion clade</taxon>
        <taxon>NPAAA clade</taxon>
        <taxon>Hologalegina</taxon>
        <taxon>IRL clade</taxon>
        <taxon>Trifolieae</taxon>
        <taxon>Trifolium</taxon>
    </lineage>
</organism>